<protein>
    <submittedName>
        <fullName evidence="1">L-fucose mutarotase, type 2</fullName>
    </submittedName>
</protein>
<dbReference type="eggNOG" id="COG3254">
    <property type="taxonomic scope" value="Bacteria"/>
</dbReference>
<dbReference type="InterPro" id="IPR008000">
    <property type="entry name" value="Rham/fucose_mutarotase"/>
</dbReference>
<dbReference type="InterPro" id="IPR011008">
    <property type="entry name" value="Dimeric_a/b-barrel"/>
</dbReference>
<evidence type="ECO:0000313" key="2">
    <source>
        <dbReference type="Proteomes" id="UP000006073"/>
    </source>
</evidence>
<comment type="caution">
    <text evidence="1">The sequence shown here is derived from an EMBL/GenBank/DDBJ whole genome shotgun (WGS) entry which is preliminary data.</text>
</comment>
<keyword evidence="2" id="KW-1185">Reference proteome</keyword>
<accession>S2DFK7</accession>
<name>S2DFK7_INDAL</name>
<dbReference type="RefSeq" id="WP_009036352.1">
    <property type="nucleotide sequence ID" value="NZ_ALWO02000028.1"/>
</dbReference>
<dbReference type="EMBL" id="ALWO02000028">
    <property type="protein sequence ID" value="EOZ97719.1"/>
    <property type="molecule type" value="Genomic_DNA"/>
</dbReference>
<organism evidence="1 2">
    <name type="scientific">Indibacter alkaliphilus (strain CCUG 57479 / KCTC 22604 / LW1)</name>
    <dbReference type="NCBI Taxonomy" id="1189612"/>
    <lineage>
        <taxon>Bacteria</taxon>
        <taxon>Pseudomonadati</taxon>
        <taxon>Bacteroidota</taxon>
        <taxon>Cytophagia</taxon>
        <taxon>Cytophagales</taxon>
        <taxon>Cyclobacteriaceae</taxon>
    </lineage>
</organism>
<dbReference type="InterPro" id="IPR052996">
    <property type="entry name" value="Carb_Metab_Mutarotase"/>
</dbReference>
<dbReference type="PANTHER" id="PTHR43239:SF1">
    <property type="entry name" value="UPF0734 PROTEIN DDB_G0273871_DDB_G0273177"/>
    <property type="match status" value="1"/>
</dbReference>
<dbReference type="GO" id="GO:0016857">
    <property type="term" value="F:racemase and epimerase activity, acting on carbohydrates and derivatives"/>
    <property type="evidence" value="ECO:0007669"/>
    <property type="project" value="InterPro"/>
</dbReference>
<dbReference type="OrthoDB" id="1430580at2"/>
<evidence type="ECO:0000313" key="1">
    <source>
        <dbReference type="EMBL" id="EOZ97719.1"/>
    </source>
</evidence>
<dbReference type="PANTHER" id="PTHR43239">
    <property type="entry name" value="UPF0734 PROTEIN DDB_G0273871/DDB_G0273177"/>
    <property type="match status" value="1"/>
</dbReference>
<reference evidence="1 2" key="1">
    <citation type="journal article" date="2013" name="Genome Announc.">
        <title>Draft Genome Sequence of Indibacter alkaliphilus Strain LW1T, Isolated from Lonar Lake, a Haloalkaline Lake in the Buldana District of Maharashtra, India.</title>
        <authorList>
            <person name="Singh A."/>
            <person name="Kumar Jangir P."/>
            <person name="Sharma R."/>
            <person name="Singh A."/>
            <person name="Kumar Pinnaka A."/>
            <person name="Shivaji S."/>
        </authorList>
    </citation>
    <scope>NUCLEOTIDE SEQUENCE [LARGE SCALE GENOMIC DNA]</scope>
    <source>
        <strain evidence="2">CCUG 57479 / KCTC 22604 / LW1</strain>
    </source>
</reference>
<dbReference type="STRING" id="1189612.A33Q_1692"/>
<sequence length="110" mass="13357">MKYCLTLDLQNDPKLIQAYEEHHKNVWPEILKSLKESGILAMEIYRWENRLFMIMETEQNFSFDKKAKLDSENPRVQEWENLMWDYQKALPGSKPGEKWKLMDLIFNFNK</sequence>
<dbReference type="AlphaFoldDB" id="S2DFK7"/>
<dbReference type="Gene3D" id="3.30.70.100">
    <property type="match status" value="1"/>
</dbReference>
<dbReference type="Pfam" id="PF05336">
    <property type="entry name" value="rhaM"/>
    <property type="match status" value="1"/>
</dbReference>
<gene>
    <name evidence="1" type="ORF">A33Q_1692</name>
</gene>
<dbReference type="Proteomes" id="UP000006073">
    <property type="component" value="Unassembled WGS sequence"/>
</dbReference>
<dbReference type="SUPFAM" id="SSF54909">
    <property type="entry name" value="Dimeric alpha+beta barrel"/>
    <property type="match status" value="1"/>
</dbReference>
<proteinExistence type="predicted"/>